<dbReference type="GO" id="GO:0016740">
    <property type="term" value="F:transferase activity"/>
    <property type="evidence" value="ECO:0007669"/>
    <property type="project" value="UniProtKB-KW"/>
</dbReference>
<dbReference type="AlphaFoldDB" id="A0A8I0DRZ4"/>
<evidence type="ECO:0000313" key="1">
    <source>
        <dbReference type="EMBL" id="MBC5651338.1"/>
    </source>
</evidence>
<sequence length="276" mass="31650">MPTENSYLSDIEEILLHRHDNGGDYWATPDKRLLKGAPFTTIESPLYLLELGVSADDPIMKETANLIFSTWKEDGRFKIFPTGSIYPCQTAESARTLCYMGYANDSRIETTFQHLLNTQHTDGGWRCNKFSFGHGPETEYSNPHPTLIALDAFRFSHYLNNEPALDKAVDFLLDHWTTRKPIGPCHYGIGTLFMQVEYPFRNYNLFQYVYVLSFYDHAKKDCRFLEALDVLKSKTQDGQIVVERVVPKLGKLSFCKKGKPSISATKRYNEILHNLG</sequence>
<dbReference type="Proteomes" id="UP000652847">
    <property type="component" value="Unassembled WGS sequence"/>
</dbReference>
<dbReference type="Gene3D" id="1.50.10.20">
    <property type="match status" value="1"/>
</dbReference>
<evidence type="ECO:0000313" key="2">
    <source>
        <dbReference type="Proteomes" id="UP000652847"/>
    </source>
</evidence>
<keyword evidence="2" id="KW-1185">Reference proteome</keyword>
<organism evidence="1 2">
    <name type="scientific">Blautia segnis</name>
    <dbReference type="NCBI Taxonomy" id="2763030"/>
    <lineage>
        <taxon>Bacteria</taxon>
        <taxon>Bacillati</taxon>
        <taxon>Bacillota</taxon>
        <taxon>Clostridia</taxon>
        <taxon>Lachnospirales</taxon>
        <taxon>Lachnospiraceae</taxon>
        <taxon>Blautia</taxon>
    </lineage>
</organism>
<dbReference type="SUPFAM" id="SSF48239">
    <property type="entry name" value="Terpenoid cyclases/Protein prenyltransferases"/>
    <property type="match status" value="1"/>
</dbReference>
<dbReference type="RefSeq" id="WP_186901368.1">
    <property type="nucleotide sequence ID" value="NZ_JACOOT010000021.1"/>
</dbReference>
<dbReference type="InterPro" id="IPR008930">
    <property type="entry name" value="Terpenoid_cyclase/PrenylTrfase"/>
</dbReference>
<name>A0A8I0DRZ4_9FIRM</name>
<comment type="caution">
    <text evidence="1">The sequence shown here is derived from an EMBL/GenBank/DDBJ whole genome shotgun (WGS) entry which is preliminary data.</text>
</comment>
<keyword evidence="1" id="KW-0808">Transferase</keyword>
<reference evidence="1 2" key="1">
    <citation type="submission" date="2020-08" db="EMBL/GenBank/DDBJ databases">
        <title>Genome public.</title>
        <authorList>
            <person name="Liu C."/>
            <person name="Sun Q."/>
        </authorList>
    </citation>
    <scope>NUCLEOTIDE SEQUENCE [LARGE SCALE GENOMIC DNA]</scope>
    <source>
        <strain evidence="1 2">BX17</strain>
    </source>
</reference>
<protein>
    <submittedName>
        <fullName evidence="1">Prenyltransferase</fullName>
    </submittedName>
</protein>
<proteinExistence type="predicted"/>
<dbReference type="EMBL" id="JACOOT010000021">
    <property type="protein sequence ID" value="MBC5651338.1"/>
    <property type="molecule type" value="Genomic_DNA"/>
</dbReference>
<accession>A0A8I0DRZ4</accession>
<gene>
    <name evidence="1" type="ORF">H8S54_09485</name>
</gene>